<dbReference type="SUPFAM" id="SSF55347">
    <property type="entry name" value="Glyceraldehyde-3-phosphate dehydrogenase-like, C-terminal domain"/>
    <property type="match status" value="1"/>
</dbReference>
<evidence type="ECO:0000259" key="2">
    <source>
        <dbReference type="Pfam" id="PF01408"/>
    </source>
</evidence>
<feature type="domain" description="Gfo/Idh/MocA-like oxidoreductase N-terminal" evidence="2">
    <location>
        <begin position="7"/>
        <end position="117"/>
    </location>
</feature>
<feature type="domain" description="GFO/IDH/MocA-like oxidoreductase" evidence="3">
    <location>
        <begin position="127"/>
        <end position="260"/>
    </location>
</feature>
<dbReference type="Proteomes" id="UP000595197">
    <property type="component" value="Chromosome"/>
</dbReference>
<dbReference type="InterPro" id="IPR055170">
    <property type="entry name" value="GFO_IDH_MocA-like_dom"/>
</dbReference>
<accession>A0ABX7B9U6</accession>
<gene>
    <name evidence="4" type="ORF">IGS68_04555</name>
</gene>
<reference evidence="4" key="1">
    <citation type="submission" date="2021-02" db="EMBL/GenBank/DDBJ databases">
        <title>Skermanella TT6 skin isolate.</title>
        <authorList>
            <person name="Lee K."/>
            <person name="Ganzorig M."/>
        </authorList>
    </citation>
    <scope>NUCLEOTIDE SEQUENCE</scope>
    <source>
        <strain evidence="4">TT6</strain>
    </source>
</reference>
<evidence type="ECO:0000259" key="3">
    <source>
        <dbReference type="Pfam" id="PF22725"/>
    </source>
</evidence>
<keyword evidence="1" id="KW-0560">Oxidoreductase</keyword>
<protein>
    <submittedName>
        <fullName evidence="4">Gfo/Idh/MocA family oxidoreductase</fullName>
    </submittedName>
</protein>
<organism evidence="4 5">
    <name type="scientific">Skermanella cutis</name>
    <dbReference type="NCBI Taxonomy" id="2775420"/>
    <lineage>
        <taxon>Bacteria</taxon>
        <taxon>Pseudomonadati</taxon>
        <taxon>Pseudomonadota</taxon>
        <taxon>Alphaproteobacteria</taxon>
        <taxon>Rhodospirillales</taxon>
        <taxon>Azospirillaceae</taxon>
        <taxon>Skermanella</taxon>
    </lineage>
</organism>
<dbReference type="Pfam" id="PF01408">
    <property type="entry name" value="GFO_IDH_MocA"/>
    <property type="match status" value="1"/>
</dbReference>
<evidence type="ECO:0000256" key="1">
    <source>
        <dbReference type="ARBA" id="ARBA00023002"/>
    </source>
</evidence>
<dbReference type="Gene3D" id="3.40.50.720">
    <property type="entry name" value="NAD(P)-binding Rossmann-like Domain"/>
    <property type="match status" value="1"/>
</dbReference>
<keyword evidence="5" id="KW-1185">Reference proteome</keyword>
<dbReference type="EMBL" id="CP067420">
    <property type="protein sequence ID" value="QQP90530.1"/>
    <property type="molecule type" value="Genomic_DNA"/>
</dbReference>
<dbReference type="Pfam" id="PF22725">
    <property type="entry name" value="GFO_IDH_MocA_C3"/>
    <property type="match status" value="1"/>
</dbReference>
<evidence type="ECO:0000313" key="4">
    <source>
        <dbReference type="EMBL" id="QQP90530.1"/>
    </source>
</evidence>
<sequence>MAGRRLGWAVVGCGWVARDYVIPAIQAARNGHVVALCDRDPSGLGSLGTSDLAAVLSDPDVQAVYVATPNDQHMPVVAACAAAGKHILCEKPMATHSADAEIMVAACREAGVTLGIAYDQRFHAAHVRLRELVAEGALGTVTQARIFYACWLPPDWSPTDRRSGDRRADNWRADPRRAGGGALWDLAPHGIDLLEVLLGGSWAELRALVQRRVHDYPVDDGAVLTGLFQDGTLGTIQVAYNCPDAYPRRTLELVGTRAMAVATDTMGQTPGGTLALIDARTGARSEVPVPGAERSPFLNQIEAFGDAVLAGRPFPYPSERDLRLFTLMERSCR</sequence>
<dbReference type="PANTHER" id="PTHR43818">
    <property type="entry name" value="BCDNA.GH03377"/>
    <property type="match status" value="1"/>
</dbReference>
<dbReference type="InterPro" id="IPR000683">
    <property type="entry name" value="Gfo/Idh/MocA-like_OxRdtase_N"/>
</dbReference>
<name>A0ABX7B9U6_9PROT</name>
<dbReference type="SUPFAM" id="SSF51735">
    <property type="entry name" value="NAD(P)-binding Rossmann-fold domains"/>
    <property type="match status" value="1"/>
</dbReference>
<evidence type="ECO:0000313" key="5">
    <source>
        <dbReference type="Proteomes" id="UP000595197"/>
    </source>
</evidence>
<dbReference type="Gene3D" id="3.30.360.10">
    <property type="entry name" value="Dihydrodipicolinate Reductase, domain 2"/>
    <property type="match status" value="1"/>
</dbReference>
<dbReference type="InterPro" id="IPR036291">
    <property type="entry name" value="NAD(P)-bd_dom_sf"/>
</dbReference>
<dbReference type="PANTHER" id="PTHR43818:SF11">
    <property type="entry name" value="BCDNA.GH03377"/>
    <property type="match status" value="1"/>
</dbReference>
<dbReference type="InterPro" id="IPR050463">
    <property type="entry name" value="Gfo/Idh/MocA_oxidrdct_glycsds"/>
</dbReference>
<proteinExistence type="predicted"/>
<dbReference type="RefSeq" id="WP_201077681.1">
    <property type="nucleotide sequence ID" value="NZ_CP067420.1"/>
</dbReference>